<protein>
    <submittedName>
        <fullName evidence="2">Glycosyltransferase involved in cell wall bisynthesis</fullName>
    </submittedName>
</protein>
<gene>
    <name evidence="2" type="ORF">SAMN04488094_108181</name>
</gene>
<dbReference type="RefSeq" id="WP_093361368.1">
    <property type="nucleotide sequence ID" value="NZ_FOLG01000008.1"/>
</dbReference>
<reference evidence="2 3" key="1">
    <citation type="submission" date="2016-10" db="EMBL/GenBank/DDBJ databases">
        <authorList>
            <person name="de Groot N.N."/>
        </authorList>
    </citation>
    <scope>NUCLEOTIDE SEQUENCE [LARGE SCALE GENOMIC DNA]</scope>
    <source>
        <strain evidence="2 3">DSM 19548</strain>
    </source>
</reference>
<keyword evidence="2" id="KW-0808">Transferase</keyword>
<dbReference type="Proteomes" id="UP000198728">
    <property type="component" value="Unassembled WGS sequence"/>
</dbReference>
<dbReference type="Pfam" id="PF13692">
    <property type="entry name" value="Glyco_trans_1_4"/>
    <property type="match status" value="1"/>
</dbReference>
<dbReference type="SUPFAM" id="SSF53756">
    <property type="entry name" value="UDP-Glycosyltransferase/glycogen phosphorylase"/>
    <property type="match status" value="1"/>
</dbReference>
<keyword evidence="3" id="KW-1185">Reference proteome</keyword>
<dbReference type="GO" id="GO:0016757">
    <property type="term" value="F:glycosyltransferase activity"/>
    <property type="evidence" value="ECO:0007669"/>
    <property type="project" value="UniProtKB-ARBA"/>
</dbReference>
<accession>A0A1I1LL02</accession>
<sequence length="399" mass="43043">MKLLVFAHHLELGGTQINAIELSTRLRDMHGFDVVVHATEGPALSILKSKALRYIPAPDARLHPSPARIAALRSVVSQERPDLIHAWDWWQGLEAYYGVHLMRGTPLLITDMMMDLTRSMPRRIPTTFGFAGLVRKADAAGWKNTHLLLPPVDVDFNAAGIVDGKAFRTALAVRDEDILLVSVSRLANHMKSECLERAIAVVGELGASLPLRLVLVGNGEAGPRLQAMADAANRSLGREAVTLYGAMSDPRAAYDAADVVIGMGGSALRGMAFSKPLIVVGEKGFARTFTPEAAPDFIETGMFGIGDGDPRNVALSQAIRGLATSSGPRTELGAFGRDFVTGNHGLDAVAATLAGYCRNTVAQSRRSLNNTAADALRTGFYYMRERRFRVPSRDVTAQT</sequence>
<evidence type="ECO:0000259" key="1">
    <source>
        <dbReference type="Pfam" id="PF13439"/>
    </source>
</evidence>
<dbReference type="AlphaFoldDB" id="A0A1I1LL02"/>
<evidence type="ECO:0000313" key="2">
    <source>
        <dbReference type="EMBL" id="SFC73804.1"/>
    </source>
</evidence>
<name>A0A1I1LL02_9RHOB</name>
<evidence type="ECO:0000313" key="3">
    <source>
        <dbReference type="Proteomes" id="UP000198728"/>
    </source>
</evidence>
<dbReference type="InterPro" id="IPR028098">
    <property type="entry name" value="Glyco_trans_4-like_N"/>
</dbReference>
<dbReference type="STRING" id="441112.SAMN04488094_108181"/>
<dbReference type="OrthoDB" id="3861448at2"/>
<dbReference type="EMBL" id="FOLG01000008">
    <property type="protein sequence ID" value="SFC73804.1"/>
    <property type="molecule type" value="Genomic_DNA"/>
</dbReference>
<dbReference type="Pfam" id="PF13439">
    <property type="entry name" value="Glyco_transf_4"/>
    <property type="match status" value="1"/>
</dbReference>
<feature type="domain" description="Glycosyltransferase subfamily 4-like N-terminal" evidence="1">
    <location>
        <begin position="13"/>
        <end position="110"/>
    </location>
</feature>
<dbReference type="Gene3D" id="3.40.50.2000">
    <property type="entry name" value="Glycogen Phosphorylase B"/>
    <property type="match status" value="2"/>
</dbReference>
<organism evidence="2 3">
    <name type="scientific">Tropicimonas isoalkanivorans</name>
    <dbReference type="NCBI Taxonomy" id="441112"/>
    <lineage>
        <taxon>Bacteria</taxon>
        <taxon>Pseudomonadati</taxon>
        <taxon>Pseudomonadota</taxon>
        <taxon>Alphaproteobacteria</taxon>
        <taxon>Rhodobacterales</taxon>
        <taxon>Roseobacteraceae</taxon>
        <taxon>Tropicimonas</taxon>
    </lineage>
</organism>
<proteinExistence type="predicted"/>